<dbReference type="AlphaFoldDB" id="A0A1X1C2R8"/>
<organism evidence="1 2">
    <name type="scientific">Pantoea conspicua</name>
    <dbReference type="NCBI Taxonomy" id="472705"/>
    <lineage>
        <taxon>Bacteria</taxon>
        <taxon>Pseudomonadati</taxon>
        <taxon>Pseudomonadota</taxon>
        <taxon>Gammaproteobacteria</taxon>
        <taxon>Enterobacterales</taxon>
        <taxon>Erwiniaceae</taxon>
        <taxon>Pantoea</taxon>
    </lineage>
</organism>
<accession>A0A1X1C2R8</accession>
<dbReference type="Proteomes" id="UP000193933">
    <property type="component" value="Unassembled WGS sequence"/>
</dbReference>
<name>A0A1X1C2R8_9GAMM</name>
<dbReference type="EMBL" id="MLFN01000001">
    <property type="protein sequence ID" value="ORM55978.1"/>
    <property type="molecule type" value="Genomic_DNA"/>
</dbReference>
<evidence type="ECO:0000313" key="1">
    <source>
        <dbReference type="EMBL" id="ORM55978.1"/>
    </source>
</evidence>
<dbReference type="InterPro" id="IPR056950">
    <property type="entry name" value="Phage_tail_terminator_3"/>
</dbReference>
<gene>
    <name evidence="1" type="ORF">HA41_00675</name>
</gene>
<dbReference type="OrthoDB" id="6580129at2"/>
<reference evidence="1 2" key="1">
    <citation type="journal article" date="2017" name="Antonie Van Leeuwenhoek">
        <title>Phylogenomic resolution of the bacterial genus Pantoea and its relationship with Erwinia and Tatumella.</title>
        <authorList>
            <person name="Palmer M."/>
            <person name="Steenkamp E.T."/>
            <person name="Coetzee M.P."/>
            <person name="Chan W.Y."/>
            <person name="van Zyl E."/>
            <person name="De Maayer P."/>
            <person name="Coutinho T.A."/>
            <person name="Blom J."/>
            <person name="Smits T.H."/>
            <person name="Duffy B."/>
            <person name="Venter S.N."/>
        </authorList>
    </citation>
    <scope>NUCLEOTIDE SEQUENCE [LARGE SCALE GENOMIC DNA]</scope>
    <source>
        <strain evidence="1 2">LMG 24534</strain>
    </source>
</reference>
<comment type="caution">
    <text evidence="1">The sequence shown here is derived from an EMBL/GenBank/DDBJ whole genome shotgun (WGS) entry which is preliminary data.</text>
</comment>
<keyword evidence="2" id="KW-1185">Reference proteome</keyword>
<proteinExistence type="predicted"/>
<evidence type="ECO:0000313" key="2">
    <source>
        <dbReference type="Proteomes" id="UP000193933"/>
    </source>
</evidence>
<dbReference type="Pfam" id="PF23842">
    <property type="entry name" value="Phage_tail_terminator_3"/>
    <property type="match status" value="1"/>
</dbReference>
<protein>
    <submittedName>
        <fullName evidence="1">Uncharacterized protein</fullName>
    </submittedName>
</protein>
<dbReference type="RefSeq" id="WP_094119133.1">
    <property type="nucleotide sequence ID" value="NZ_MLFN01000001.1"/>
</dbReference>
<sequence length="130" mass="14245">MNPPMHQRVKNLLIDTGLTSGYTVQSLIWTDTGDLKQRFIVFRPNGGTPVDRDIGSDHYVLVDLITGKSAGDYAKSESDVQAIIDYVQQNPISDPCVGQITNMGGIPSPIPTAEGRMVWRLQFACSYGES</sequence>